<sequence>MKTHSSAAGVRATHVFSPVRSRVRARLCLVLAIATSTPRGCHVANTWHVGPTSAMGGGCLITAGHVAATDMLELQVQVRGLDFTGLRWQGLQGARPKASRRTRLSQ</sequence>
<organism evidence="1 2">
    <name type="scientific">Tanacetum coccineum</name>
    <dbReference type="NCBI Taxonomy" id="301880"/>
    <lineage>
        <taxon>Eukaryota</taxon>
        <taxon>Viridiplantae</taxon>
        <taxon>Streptophyta</taxon>
        <taxon>Embryophyta</taxon>
        <taxon>Tracheophyta</taxon>
        <taxon>Spermatophyta</taxon>
        <taxon>Magnoliopsida</taxon>
        <taxon>eudicotyledons</taxon>
        <taxon>Gunneridae</taxon>
        <taxon>Pentapetalae</taxon>
        <taxon>asterids</taxon>
        <taxon>campanulids</taxon>
        <taxon>Asterales</taxon>
        <taxon>Asteraceae</taxon>
        <taxon>Asteroideae</taxon>
        <taxon>Anthemideae</taxon>
        <taxon>Anthemidinae</taxon>
        <taxon>Tanacetum</taxon>
    </lineage>
</organism>
<proteinExistence type="predicted"/>
<reference evidence="1" key="2">
    <citation type="submission" date="2022-01" db="EMBL/GenBank/DDBJ databases">
        <authorList>
            <person name="Yamashiro T."/>
            <person name="Shiraishi A."/>
            <person name="Satake H."/>
            <person name="Nakayama K."/>
        </authorList>
    </citation>
    <scope>NUCLEOTIDE SEQUENCE</scope>
</reference>
<name>A0ABQ5GXE6_9ASTR</name>
<protein>
    <recommendedName>
        <fullName evidence="3">Secreted protein</fullName>
    </recommendedName>
</protein>
<evidence type="ECO:0000313" key="1">
    <source>
        <dbReference type="EMBL" id="GJT79886.1"/>
    </source>
</evidence>
<evidence type="ECO:0008006" key="3">
    <source>
        <dbReference type="Google" id="ProtNLM"/>
    </source>
</evidence>
<dbReference type="EMBL" id="BQNB010018939">
    <property type="protein sequence ID" value="GJT79886.1"/>
    <property type="molecule type" value="Genomic_DNA"/>
</dbReference>
<accession>A0ABQ5GXE6</accession>
<evidence type="ECO:0000313" key="2">
    <source>
        <dbReference type="Proteomes" id="UP001151760"/>
    </source>
</evidence>
<reference evidence="1" key="1">
    <citation type="journal article" date="2022" name="Int. J. Mol. Sci.">
        <title>Draft Genome of Tanacetum Coccineum: Genomic Comparison of Closely Related Tanacetum-Family Plants.</title>
        <authorList>
            <person name="Yamashiro T."/>
            <person name="Shiraishi A."/>
            <person name="Nakayama K."/>
            <person name="Satake H."/>
        </authorList>
    </citation>
    <scope>NUCLEOTIDE SEQUENCE</scope>
</reference>
<keyword evidence="2" id="KW-1185">Reference proteome</keyword>
<comment type="caution">
    <text evidence="1">The sequence shown here is derived from an EMBL/GenBank/DDBJ whole genome shotgun (WGS) entry which is preliminary data.</text>
</comment>
<dbReference type="Proteomes" id="UP001151760">
    <property type="component" value="Unassembled WGS sequence"/>
</dbReference>
<gene>
    <name evidence="1" type="ORF">Tco_1054228</name>
</gene>